<dbReference type="RefSeq" id="WP_110499656.1">
    <property type="nucleotide sequence ID" value="NZ_QJVD01000003.1"/>
</dbReference>
<dbReference type="GO" id="GO:1903457">
    <property type="term" value="P:lactate catabolic process"/>
    <property type="evidence" value="ECO:0007669"/>
    <property type="project" value="TreeGrafter"/>
</dbReference>
<dbReference type="Pfam" id="PF02913">
    <property type="entry name" value="FAD-oxidase_C"/>
    <property type="match status" value="1"/>
</dbReference>
<dbReference type="InterPro" id="IPR016169">
    <property type="entry name" value="FAD-bd_PCMH_sub2"/>
</dbReference>
<dbReference type="InterPro" id="IPR004113">
    <property type="entry name" value="FAD-bd_oxidored_4_C"/>
</dbReference>
<keyword evidence="5" id="KW-0560">Oxidoreductase</keyword>
<keyword evidence="7" id="KW-0411">Iron-sulfur</keyword>
<dbReference type="Proteomes" id="UP000247832">
    <property type="component" value="Unassembled WGS sequence"/>
</dbReference>
<dbReference type="SUPFAM" id="SSF55103">
    <property type="entry name" value="FAD-linked oxidases, C-terminal domain"/>
    <property type="match status" value="1"/>
</dbReference>
<dbReference type="AlphaFoldDB" id="A0A2V5LYG1"/>
<dbReference type="PROSITE" id="PS51387">
    <property type="entry name" value="FAD_PCMH"/>
    <property type="match status" value="1"/>
</dbReference>
<dbReference type="InterPro" id="IPR016166">
    <property type="entry name" value="FAD-bd_PCMH"/>
</dbReference>
<dbReference type="SUPFAM" id="SSF56176">
    <property type="entry name" value="FAD-binding/transporter-associated domain-like"/>
    <property type="match status" value="1"/>
</dbReference>
<name>A0A2V5LYG1_9MICC</name>
<keyword evidence="3" id="KW-0479">Metal-binding</keyword>
<gene>
    <name evidence="11" type="ORF">CVV68_03590</name>
</gene>
<proteinExistence type="predicted"/>
<dbReference type="PANTHER" id="PTHR11748">
    <property type="entry name" value="D-LACTATE DEHYDROGENASE"/>
    <property type="match status" value="1"/>
</dbReference>
<dbReference type="InterPro" id="IPR017896">
    <property type="entry name" value="4Fe4S_Fe-S-bd"/>
</dbReference>
<organism evidence="11 12">
    <name type="scientific">Arthrobacter livingstonensis</name>
    <dbReference type="NCBI Taxonomy" id="670078"/>
    <lineage>
        <taxon>Bacteria</taxon>
        <taxon>Bacillati</taxon>
        <taxon>Actinomycetota</taxon>
        <taxon>Actinomycetes</taxon>
        <taxon>Micrococcales</taxon>
        <taxon>Micrococcaceae</taxon>
        <taxon>Arthrobacter</taxon>
    </lineage>
</organism>
<accession>A0A2V5LYG1</accession>
<dbReference type="SUPFAM" id="SSF46548">
    <property type="entry name" value="alpha-helical ferredoxin"/>
    <property type="match status" value="1"/>
</dbReference>
<comment type="caution">
    <text evidence="11">The sequence shown here is derived from an EMBL/GenBank/DDBJ whole genome shotgun (WGS) entry which is preliminary data.</text>
</comment>
<dbReference type="Gene3D" id="3.30.465.10">
    <property type="match status" value="1"/>
</dbReference>
<feature type="compositionally biased region" description="Polar residues" evidence="8">
    <location>
        <begin position="702"/>
        <end position="712"/>
    </location>
</feature>
<keyword evidence="6" id="KW-0408">Iron</keyword>
<dbReference type="InterPro" id="IPR017900">
    <property type="entry name" value="4Fe4S_Fe_S_CS"/>
</dbReference>
<feature type="domain" description="FAD-binding PCMH-type" evidence="10">
    <location>
        <begin position="35"/>
        <end position="251"/>
    </location>
</feature>
<evidence type="ECO:0000256" key="4">
    <source>
        <dbReference type="ARBA" id="ARBA00022827"/>
    </source>
</evidence>
<dbReference type="InterPro" id="IPR004017">
    <property type="entry name" value="Cys_rich_dom"/>
</dbReference>
<feature type="region of interest" description="Disordered" evidence="8">
    <location>
        <begin position="687"/>
        <end position="716"/>
    </location>
</feature>
<reference evidence="11 12" key="1">
    <citation type="submission" date="2018-05" db="EMBL/GenBank/DDBJ databases">
        <title>Genetic diversity of glacier-inhabiting Cryobacterium bacteria in China and description of Cryobacterium mengkeensis sp. nov. and Arthrobacter glacialis sp. nov.</title>
        <authorList>
            <person name="Liu Q."/>
            <person name="Xin Y.-H."/>
        </authorList>
    </citation>
    <scope>NUCLEOTIDE SEQUENCE [LARGE SCALE GENOMIC DNA]</scope>
    <source>
        <strain evidence="11 12">LI2</strain>
    </source>
</reference>
<feature type="domain" description="4Fe-4S ferredoxin-type" evidence="9">
    <location>
        <begin position="585"/>
        <end position="615"/>
    </location>
</feature>
<keyword evidence="12" id="KW-1185">Reference proteome</keyword>
<evidence type="ECO:0000256" key="3">
    <source>
        <dbReference type="ARBA" id="ARBA00022723"/>
    </source>
</evidence>
<dbReference type="Pfam" id="PF02754">
    <property type="entry name" value="CCG"/>
    <property type="match status" value="1"/>
</dbReference>
<dbReference type="Gene3D" id="3.30.70.2740">
    <property type="match status" value="1"/>
</dbReference>
<dbReference type="GO" id="GO:0051536">
    <property type="term" value="F:iron-sulfur cluster binding"/>
    <property type="evidence" value="ECO:0007669"/>
    <property type="project" value="UniProtKB-KW"/>
</dbReference>
<dbReference type="EMBL" id="QJVD01000003">
    <property type="protein sequence ID" value="PYI68907.1"/>
    <property type="molecule type" value="Genomic_DNA"/>
</dbReference>
<dbReference type="InterPro" id="IPR006094">
    <property type="entry name" value="Oxid_FAD_bind_N"/>
</dbReference>
<protein>
    <submittedName>
        <fullName evidence="11">FAD-binding oxidoreductase</fullName>
    </submittedName>
</protein>
<evidence type="ECO:0000256" key="8">
    <source>
        <dbReference type="SAM" id="MobiDB-lite"/>
    </source>
</evidence>
<comment type="cofactor">
    <cofactor evidence="1">
        <name>FAD</name>
        <dbReference type="ChEBI" id="CHEBI:57692"/>
    </cofactor>
</comment>
<evidence type="ECO:0000256" key="5">
    <source>
        <dbReference type="ARBA" id="ARBA00023002"/>
    </source>
</evidence>
<evidence type="ECO:0000313" key="11">
    <source>
        <dbReference type="EMBL" id="PYI68907.1"/>
    </source>
</evidence>
<dbReference type="PANTHER" id="PTHR11748:SF119">
    <property type="entry name" value="D-2-HYDROXYGLUTARATE DEHYDROGENASE"/>
    <property type="match status" value="1"/>
</dbReference>
<dbReference type="GO" id="GO:0004458">
    <property type="term" value="F:D-lactate dehydrogenase (cytochrome) activity"/>
    <property type="evidence" value="ECO:0007669"/>
    <property type="project" value="TreeGrafter"/>
</dbReference>
<sequence length="955" mass="101454">MNIDQVVHELSAAVAGIVDSSTRRRAEYSTDASNYRVLPQVVVMPKDEDDVVTAVRIARKHGLAVTGRGGGTSCAGNAVGPGLVLDFSRFMNRIISIDPDSKTAVIQPGVILSDLQKAAAVHGLRFGPDPSTSTRCTIGGMIGNNACGAHGLSYGRTADNVRNLRWLTGSGQVVGLGSGKDATAQIPGLDEFILSNLEVLRLEFGRFGRQISGYSLEHLLPENGRNVAAALTGTEGTCGIILEAEVRLVRQAPAPALAVLGYPDMPTAADAVPQLLPHHPLALEGLDAQLVNVIRTAKGEHSVPHMPAGNGWLMVEVGGATSEEAMAAAEKMVLDAGALDSLILPAGPEAKRLWQIRADGAGLAGRTAAGKQAWPGWEDSAVPPEHLGAYLRDLELLMAREDVSGLAYGHFGDGCVHVRIDFPLDGDAVVMRRFLTAAADLVAKYGGSLSGEHGDGRARGELLKTMYSAKALAAMAGFKALFDLQDIFNPGVVINPEPFDANLRRPQANNLLASDGFAFAHDSGNITNALHRCVGVGKCRADLRREGGFMCPSYLATRDEKDSTRGRARVLQEMLNGGSVDMSWNSPEVHDALDLCLSCKACANDCPTGIDMAMYKSESLHQTYKGRLRPISHYTLGRLPTWLGLIGPFGPLLNKVASIKILRRTMLRLAGADPRRSLPTFPKAPFHTLKEASGPSKVHSHGSASAMTNPTSGDAPAEPPRVLLWVDSFSDALSPDVPKAALKVLQAAGCDIEIAGPGACCGLTLISTGQLTAAKASLRKTLDVLYPHVTNGRTIIGLEPSCTAVLRSDLLELLPDDERSRQVSKATKTVSEFLTSINWQPPASDERIVAQPHCHQHAVMGYDKDRVLLESMGCDVDVSNGCCGLAGNFGMEKGHYEVSVAIAEQGILTKMSNDPDRSVLADGFSCRTQVADLAGRSSRHIVQVIAEALEKAGKE</sequence>
<evidence type="ECO:0000313" key="12">
    <source>
        <dbReference type="Proteomes" id="UP000247832"/>
    </source>
</evidence>
<dbReference type="InterPro" id="IPR036318">
    <property type="entry name" value="FAD-bd_PCMH-like_sf"/>
</dbReference>
<dbReference type="PROSITE" id="PS00198">
    <property type="entry name" value="4FE4S_FER_1"/>
    <property type="match status" value="1"/>
</dbReference>
<evidence type="ECO:0000256" key="7">
    <source>
        <dbReference type="ARBA" id="ARBA00023014"/>
    </source>
</evidence>
<keyword evidence="4" id="KW-0274">FAD</keyword>
<dbReference type="GO" id="GO:0046872">
    <property type="term" value="F:metal ion binding"/>
    <property type="evidence" value="ECO:0007669"/>
    <property type="project" value="UniProtKB-KW"/>
</dbReference>
<dbReference type="GO" id="GO:0071949">
    <property type="term" value="F:FAD binding"/>
    <property type="evidence" value="ECO:0007669"/>
    <property type="project" value="InterPro"/>
</dbReference>
<dbReference type="GO" id="GO:0008720">
    <property type="term" value="F:D-lactate dehydrogenase (NAD+) activity"/>
    <property type="evidence" value="ECO:0007669"/>
    <property type="project" value="TreeGrafter"/>
</dbReference>
<evidence type="ECO:0000256" key="2">
    <source>
        <dbReference type="ARBA" id="ARBA00022630"/>
    </source>
</evidence>
<dbReference type="PROSITE" id="PS51379">
    <property type="entry name" value="4FE4S_FER_2"/>
    <property type="match status" value="1"/>
</dbReference>
<evidence type="ECO:0000259" key="10">
    <source>
        <dbReference type="PROSITE" id="PS51387"/>
    </source>
</evidence>
<evidence type="ECO:0000259" key="9">
    <source>
        <dbReference type="PROSITE" id="PS51379"/>
    </source>
</evidence>
<dbReference type="Pfam" id="PF13183">
    <property type="entry name" value="Fer4_8"/>
    <property type="match status" value="1"/>
</dbReference>
<evidence type="ECO:0000256" key="1">
    <source>
        <dbReference type="ARBA" id="ARBA00001974"/>
    </source>
</evidence>
<evidence type="ECO:0000256" key="6">
    <source>
        <dbReference type="ARBA" id="ARBA00023004"/>
    </source>
</evidence>
<keyword evidence="2" id="KW-0285">Flavoprotein</keyword>
<dbReference type="Pfam" id="PF01565">
    <property type="entry name" value="FAD_binding_4"/>
    <property type="match status" value="1"/>
</dbReference>
<dbReference type="OrthoDB" id="9770306at2"/>
<dbReference type="InterPro" id="IPR016164">
    <property type="entry name" value="FAD-linked_Oxase-like_C"/>
</dbReference>